<comment type="caution">
    <text evidence="1">The sequence shown here is derived from an EMBL/GenBank/DDBJ whole genome shotgun (WGS) entry which is preliminary data.</text>
</comment>
<sequence>MTNFSYMQPWHIKGEGFICFFARYNYPADRTICFMTSRDGVKWSKWTRLAAIDKGHYQISTTSKNKAATAFNFHPEGKGLNWR</sequence>
<evidence type="ECO:0008006" key="2">
    <source>
        <dbReference type="Google" id="ProtNLM"/>
    </source>
</evidence>
<name>X1J3A7_9ZZZZ</name>
<proteinExistence type="predicted"/>
<gene>
    <name evidence="1" type="ORF">S03H2_44323</name>
</gene>
<reference evidence="1" key="1">
    <citation type="journal article" date="2014" name="Front. Microbiol.">
        <title>High frequency of phylogenetically diverse reductive dehalogenase-homologous genes in deep subseafloor sedimentary metagenomes.</title>
        <authorList>
            <person name="Kawai M."/>
            <person name="Futagami T."/>
            <person name="Toyoda A."/>
            <person name="Takaki Y."/>
            <person name="Nishi S."/>
            <person name="Hori S."/>
            <person name="Arai W."/>
            <person name="Tsubouchi T."/>
            <person name="Morono Y."/>
            <person name="Uchiyama I."/>
            <person name="Ito T."/>
            <person name="Fujiyama A."/>
            <person name="Inagaki F."/>
            <person name="Takami H."/>
        </authorList>
    </citation>
    <scope>NUCLEOTIDE SEQUENCE</scope>
    <source>
        <strain evidence="1">Expedition CK06-06</strain>
    </source>
</reference>
<evidence type="ECO:0000313" key="1">
    <source>
        <dbReference type="EMBL" id="GAH75960.1"/>
    </source>
</evidence>
<dbReference type="AlphaFoldDB" id="X1J3A7"/>
<protein>
    <recommendedName>
        <fullName evidence="2">Sialidase domain-containing protein</fullName>
    </recommendedName>
</protein>
<feature type="non-terminal residue" evidence="1">
    <location>
        <position position="83"/>
    </location>
</feature>
<organism evidence="1">
    <name type="scientific">marine sediment metagenome</name>
    <dbReference type="NCBI Taxonomy" id="412755"/>
    <lineage>
        <taxon>unclassified sequences</taxon>
        <taxon>metagenomes</taxon>
        <taxon>ecological metagenomes</taxon>
    </lineage>
</organism>
<dbReference type="EMBL" id="BARU01027708">
    <property type="protein sequence ID" value="GAH75960.1"/>
    <property type="molecule type" value="Genomic_DNA"/>
</dbReference>
<accession>X1J3A7</accession>